<dbReference type="AlphaFoldDB" id="A0A9P5TQE3"/>
<sequence length="453" mass="49391">MASCSTSVSSQAPAESFSNFANCLDCYEFLHPAWEQLCLIMENPEAITDLSSAQAYDVLVEQCALMVYAHAILVLIPPLLRLNTFAYNWLGDPDWITNFGVLPLDMSYEFPPADPNSIPLTDEILAKAQALCAVELAREEANRLAMEAPPSPPVASQTRRSAQPSSSTPAPLLADLDASTPSRDPSPFCPVHTAKCNAIATSCEGSKAKKAKVVHTNTKAKTPALLLEAMESIHHHLPPEICSQEVVPWITTKQASICAALQGMLDQVQFLSHNHFLLALQAEEVGNHAQSIADQALALVKDIMEEDFKGSAIHAILSSEECLALVKEHFSMLQLPLTPQSQLTCLDQLIFQLEPKFTMVISTAGLNFAHLSSFDLESLLMDLLANTSLLINDEAEETKGSGSYSEETESTGSEDSSSDEDDPIQWFIKSGVKCQLAHQDLDAQDEEMETDED</sequence>
<accession>A0A9P5TQE3</accession>
<feature type="region of interest" description="Disordered" evidence="1">
    <location>
        <begin position="396"/>
        <end position="422"/>
    </location>
</feature>
<feature type="compositionally biased region" description="Polar residues" evidence="1">
    <location>
        <begin position="154"/>
        <end position="169"/>
    </location>
</feature>
<evidence type="ECO:0000256" key="1">
    <source>
        <dbReference type="SAM" id="MobiDB-lite"/>
    </source>
</evidence>
<name>A0A9P5TQE3_GYMJU</name>
<reference evidence="2" key="1">
    <citation type="submission" date="2020-11" db="EMBL/GenBank/DDBJ databases">
        <authorList>
            <consortium name="DOE Joint Genome Institute"/>
            <person name="Ahrendt S."/>
            <person name="Riley R."/>
            <person name="Andreopoulos W."/>
            <person name="LaButti K."/>
            <person name="Pangilinan J."/>
            <person name="Ruiz-duenas F.J."/>
            <person name="Barrasa J.M."/>
            <person name="Sanchez-Garcia M."/>
            <person name="Camarero S."/>
            <person name="Miyauchi S."/>
            <person name="Serrano A."/>
            <person name="Linde D."/>
            <person name="Babiker R."/>
            <person name="Drula E."/>
            <person name="Ayuso-Fernandez I."/>
            <person name="Pacheco R."/>
            <person name="Padilla G."/>
            <person name="Ferreira P."/>
            <person name="Barriuso J."/>
            <person name="Kellner H."/>
            <person name="Castanera R."/>
            <person name="Alfaro M."/>
            <person name="Ramirez L."/>
            <person name="Pisabarro A.G."/>
            <person name="Kuo A."/>
            <person name="Tritt A."/>
            <person name="Lipzen A."/>
            <person name="He G."/>
            <person name="Yan M."/>
            <person name="Ng V."/>
            <person name="Cullen D."/>
            <person name="Martin F."/>
            <person name="Rosso M.-N."/>
            <person name="Henrissat B."/>
            <person name="Hibbett D."/>
            <person name="Martinez A.T."/>
            <person name="Grigoriev I.V."/>
        </authorList>
    </citation>
    <scope>NUCLEOTIDE SEQUENCE</scope>
    <source>
        <strain evidence="2">AH 44721</strain>
    </source>
</reference>
<keyword evidence="3" id="KW-1185">Reference proteome</keyword>
<feature type="compositionally biased region" description="Low complexity" evidence="1">
    <location>
        <begin position="400"/>
        <end position="415"/>
    </location>
</feature>
<dbReference type="Proteomes" id="UP000724874">
    <property type="component" value="Unassembled WGS sequence"/>
</dbReference>
<evidence type="ECO:0000313" key="2">
    <source>
        <dbReference type="EMBL" id="KAF8905219.1"/>
    </source>
</evidence>
<gene>
    <name evidence="2" type="ORF">CPB84DRAFT_1745546</name>
</gene>
<feature type="region of interest" description="Disordered" evidence="1">
    <location>
        <begin position="145"/>
        <end position="184"/>
    </location>
</feature>
<evidence type="ECO:0000313" key="3">
    <source>
        <dbReference type="Proteomes" id="UP000724874"/>
    </source>
</evidence>
<comment type="caution">
    <text evidence="2">The sequence shown here is derived from an EMBL/GenBank/DDBJ whole genome shotgun (WGS) entry which is preliminary data.</text>
</comment>
<protein>
    <submittedName>
        <fullName evidence="2">Uncharacterized protein</fullName>
    </submittedName>
</protein>
<organism evidence="2 3">
    <name type="scientific">Gymnopilus junonius</name>
    <name type="common">Spectacular rustgill mushroom</name>
    <name type="synonym">Gymnopilus spectabilis subsp. junonius</name>
    <dbReference type="NCBI Taxonomy" id="109634"/>
    <lineage>
        <taxon>Eukaryota</taxon>
        <taxon>Fungi</taxon>
        <taxon>Dikarya</taxon>
        <taxon>Basidiomycota</taxon>
        <taxon>Agaricomycotina</taxon>
        <taxon>Agaricomycetes</taxon>
        <taxon>Agaricomycetidae</taxon>
        <taxon>Agaricales</taxon>
        <taxon>Agaricineae</taxon>
        <taxon>Hymenogastraceae</taxon>
        <taxon>Gymnopilus</taxon>
    </lineage>
</organism>
<proteinExistence type="predicted"/>
<dbReference type="EMBL" id="JADNYJ010000023">
    <property type="protein sequence ID" value="KAF8905219.1"/>
    <property type="molecule type" value="Genomic_DNA"/>
</dbReference>